<dbReference type="RefSeq" id="WP_125555947.1">
    <property type="nucleotide sequence ID" value="NZ_RBVX01000009.1"/>
</dbReference>
<dbReference type="GO" id="GO:0000902">
    <property type="term" value="P:cell morphogenesis"/>
    <property type="evidence" value="ECO:0007669"/>
    <property type="project" value="InterPro"/>
</dbReference>
<protein>
    <submittedName>
        <fullName evidence="3">DUF342 domain-containing protein</fullName>
    </submittedName>
</protein>
<comment type="caution">
    <text evidence="3">The sequence shown here is derived from an EMBL/GenBank/DDBJ whole genome shotgun (WGS) entry which is preliminary data.</text>
</comment>
<sequence>MEQDIQDFFEVRISEDKLSAHVIAMAAPGEETAWLREDWDSFLKEQGVLFGIIDTNINHVINEPDAVVYPLEVAQGIAPKNGDPAYIRPVNVSKKSQTEPTEQTGSVDLKQVIDIPMVKAGEFTGEKIDATVGVNGKAVDGEELPSKDGLDFVLRAGKNTRIEGNYIYAIEAGQISVQKKTIHVNPLYEINGDLDLKTGNIDFTGNVTIHGNVPSGFEVKSKGDIRVYGTVESAFLEADGSIYISSGVTAQQKGFIKAGQDVHVTYLNEANVYAGANVYVKQAIMHSFCQAGAGVYCHDGRGQVVGGMVSAVTEIHINEAGNTMNTSTSFYIGVPHDYVKRQKDLENRLHEAKEENQKVMKLLKTLEKKEQAGTTLSSKERIMKLRAKTTRETLKNQANDAAEDLQEMLEVSQNVEGGTIVVEKTLHTNVDIHFGKYRRKINVTYTKTTITFKEGEIDVSVK</sequence>
<dbReference type="OrthoDB" id="9816426at2"/>
<dbReference type="PANTHER" id="PTHR38032">
    <property type="entry name" value="POLYMERASE-RELATED"/>
    <property type="match status" value="1"/>
</dbReference>
<organism evidence="3 4">
    <name type="scientific">Salibacterium salarium</name>
    <dbReference type="NCBI Taxonomy" id="284579"/>
    <lineage>
        <taxon>Bacteria</taxon>
        <taxon>Bacillati</taxon>
        <taxon>Bacillota</taxon>
        <taxon>Bacilli</taxon>
        <taxon>Bacillales</taxon>
        <taxon>Bacillaceae</taxon>
    </lineage>
</organism>
<dbReference type="InterPro" id="IPR046866">
    <property type="entry name" value="FapA_N"/>
</dbReference>
<gene>
    <name evidence="3" type="ORF">D7Z54_11210</name>
</gene>
<accession>A0A428N471</accession>
<evidence type="ECO:0000256" key="1">
    <source>
        <dbReference type="SAM" id="Coils"/>
    </source>
</evidence>
<proteinExistence type="predicted"/>
<evidence type="ECO:0000313" key="3">
    <source>
        <dbReference type="EMBL" id="RSL33191.1"/>
    </source>
</evidence>
<reference evidence="3 4" key="1">
    <citation type="submission" date="2018-10" db="EMBL/GenBank/DDBJ databases">
        <title>Draft genome sequence of Bacillus salarius IM0101, isolated from a hypersaline soil in Inner Mongolia, China.</title>
        <authorList>
            <person name="Yamprayoonswat W."/>
            <person name="Boonvisut S."/>
            <person name="Jumpathong W."/>
            <person name="Sittihan S."/>
            <person name="Ruangsuj P."/>
            <person name="Wanthongcharoen S."/>
            <person name="Thongpramul N."/>
            <person name="Pimmason S."/>
            <person name="Yu B."/>
            <person name="Yasawong M."/>
        </authorList>
    </citation>
    <scope>NUCLEOTIDE SEQUENCE [LARGE SCALE GENOMIC DNA]</scope>
    <source>
        <strain evidence="3 4">IM0101</strain>
    </source>
</reference>
<dbReference type="Pfam" id="PF03961">
    <property type="entry name" value="FapA"/>
    <property type="match status" value="1"/>
</dbReference>
<name>A0A428N471_9BACI</name>
<feature type="coiled-coil region" evidence="1">
    <location>
        <begin position="342"/>
        <end position="415"/>
    </location>
</feature>
<evidence type="ECO:0000259" key="2">
    <source>
        <dbReference type="Pfam" id="PF20250"/>
    </source>
</evidence>
<feature type="domain" description="Flagellar Assembly Protein A N-terminal region" evidence="2">
    <location>
        <begin position="9"/>
        <end position="179"/>
    </location>
</feature>
<keyword evidence="4" id="KW-1185">Reference proteome</keyword>
<evidence type="ECO:0000313" key="4">
    <source>
        <dbReference type="Proteomes" id="UP000275076"/>
    </source>
</evidence>
<dbReference type="InterPro" id="IPR046865">
    <property type="entry name" value="FapA_b_solenoid"/>
</dbReference>
<dbReference type="Pfam" id="PF20250">
    <property type="entry name" value="FapA_N"/>
    <property type="match status" value="1"/>
</dbReference>
<dbReference type="InterPro" id="IPR036145">
    <property type="entry name" value="MinC_C_sf"/>
</dbReference>
<keyword evidence="1" id="KW-0175">Coiled coil</keyword>
<dbReference type="Proteomes" id="UP000275076">
    <property type="component" value="Unassembled WGS sequence"/>
</dbReference>
<dbReference type="InterPro" id="IPR005646">
    <property type="entry name" value="FapA"/>
</dbReference>
<dbReference type="SUPFAM" id="SSF63848">
    <property type="entry name" value="Cell-division inhibitor MinC, C-terminal domain"/>
    <property type="match status" value="1"/>
</dbReference>
<dbReference type="PANTHER" id="PTHR38032:SF1">
    <property type="entry name" value="RNA-BINDING PROTEIN KHPB N-TERMINAL DOMAIN-CONTAINING PROTEIN"/>
    <property type="match status" value="1"/>
</dbReference>
<dbReference type="AlphaFoldDB" id="A0A428N471"/>
<dbReference type="EMBL" id="RBVX01000009">
    <property type="protein sequence ID" value="RSL33191.1"/>
    <property type="molecule type" value="Genomic_DNA"/>
</dbReference>